<dbReference type="PANTHER" id="PTHR32176">
    <property type="entry name" value="XYLOSE ISOMERASE"/>
    <property type="match status" value="1"/>
</dbReference>
<dbReference type="InterPro" id="IPR016035">
    <property type="entry name" value="Acyl_Trfase/lysoPLipase"/>
</dbReference>
<dbReference type="Pfam" id="PF01734">
    <property type="entry name" value="Patatin"/>
    <property type="match status" value="1"/>
</dbReference>
<dbReference type="PANTHER" id="PTHR32176:SF99">
    <property type="entry name" value="PATATIN"/>
    <property type="match status" value="1"/>
</dbReference>
<dbReference type="GO" id="GO:0006952">
    <property type="term" value="P:defense response"/>
    <property type="evidence" value="ECO:0007669"/>
    <property type="project" value="UniProtKB-KW"/>
</dbReference>
<dbReference type="EC" id="3.1.1.-" evidence="7"/>
<comment type="similarity">
    <text evidence="1 7">Belongs to the patatin family.</text>
</comment>
<evidence type="ECO:0000256" key="5">
    <source>
        <dbReference type="ARBA" id="ARBA00023098"/>
    </source>
</evidence>
<evidence type="ECO:0000259" key="8">
    <source>
        <dbReference type="PROSITE" id="PS51635"/>
    </source>
</evidence>
<dbReference type="AlphaFoldDB" id="A0A3S3M852"/>
<comment type="domain">
    <text evidence="7">The nitrogen atoms of the two glycine residues in the GGXR motif define the oxyanion hole, and stabilize the oxyanion that forms during the nucleophilic attack by the catalytic serine during substrate cleavage.</text>
</comment>
<feature type="domain" description="PNPLA" evidence="8">
    <location>
        <begin position="18"/>
        <end position="227"/>
    </location>
</feature>
<feature type="short sequence motif" description="GXSXG" evidence="6">
    <location>
        <begin position="60"/>
        <end position="64"/>
    </location>
</feature>
<feature type="active site" description="Proton acceptor" evidence="6">
    <location>
        <position position="214"/>
    </location>
</feature>
<dbReference type="Proteomes" id="UP000283530">
    <property type="component" value="Unassembled WGS sequence"/>
</dbReference>
<dbReference type="OrthoDB" id="1658288at2759"/>
<dbReference type="GO" id="GO:0047372">
    <property type="term" value="F:monoacylglycerol lipase activity"/>
    <property type="evidence" value="ECO:0007669"/>
    <property type="project" value="TreeGrafter"/>
</dbReference>
<keyword evidence="4 6" id="KW-0442">Lipid degradation</keyword>
<accession>A0A3S3M852</accession>
<keyword evidence="10" id="KW-1185">Reference proteome</keyword>
<evidence type="ECO:0000256" key="6">
    <source>
        <dbReference type="PROSITE-ProRule" id="PRU01161"/>
    </source>
</evidence>
<dbReference type="CDD" id="cd07214">
    <property type="entry name" value="Pat17_isozyme_like"/>
    <property type="match status" value="1"/>
</dbReference>
<feature type="short sequence motif" description="DGA/G" evidence="6">
    <location>
        <begin position="214"/>
        <end position="216"/>
    </location>
</feature>
<sequence>MGSLSNPPPAVGKTVTVLSIDGGGLRGIIPATVLAFLESKLQEFDGKDVRLADYFDVIAGTSTGGLVTTMITAPDENNRPLYAAKDIVPFYLEHSPKIFPQKSGILGSVWNFWGAVSGPKYDGKYLHSILRGYLGETRLHQTLTNVVIPAFDIRILQPIIFSTFEAKREFEAFKEPPLLSDVCIGTSAAPTYLPAHHFQTKDTLGNIKNFDLIDGGLAANNPTLAAITQVSKEIQMGNSDFLDKNPMEYCKDFLVISVGTGSPKQENKYSAPMAAKWGVLGWLNNNGGNPLIDSFFQASSDMVDFHASVVFKAFKSEKTYLRIQEDKLVGDATSVDISTEENMQELVRIGQDLLKKPVSRANLETGMFEAVEGAGTNEEALSHFAELLSKERKLRMKNMATA</sequence>
<evidence type="ECO:0000256" key="4">
    <source>
        <dbReference type="ARBA" id="ARBA00022963"/>
    </source>
</evidence>
<protein>
    <recommendedName>
        <fullName evidence="7">Patatin</fullName>
        <ecNumber evidence="7">3.1.1.-</ecNumber>
    </recommendedName>
</protein>
<proteinExistence type="inferred from homology"/>
<dbReference type="PROSITE" id="PS51635">
    <property type="entry name" value="PNPLA"/>
    <property type="match status" value="1"/>
</dbReference>
<evidence type="ECO:0000313" key="10">
    <source>
        <dbReference type="Proteomes" id="UP000283530"/>
    </source>
</evidence>
<dbReference type="FunFam" id="3.40.1090.10:FF:000005">
    <property type="entry name" value="Patatin"/>
    <property type="match status" value="1"/>
</dbReference>
<dbReference type="GO" id="GO:0004620">
    <property type="term" value="F:phospholipase activity"/>
    <property type="evidence" value="ECO:0007669"/>
    <property type="project" value="TreeGrafter"/>
</dbReference>
<evidence type="ECO:0000256" key="2">
    <source>
        <dbReference type="ARBA" id="ARBA00022801"/>
    </source>
</evidence>
<keyword evidence="2 6" id="KW-0378">Hydrolase</keyword>
<dbReference type="SUPFAM" id="SSF52151">
    <property type="entry name" value="FabD/lysophospholipase-like"/>
    <property type="match status" value="1"/>
</dbReference>
<evidence type="ECO:0000313" key="9">
    <source>
        <dbReference type="EMBL" id="RWR74968.1"/>
    </source>
</evidence>
<dbReference type="EMBL" id="QPKB01000001">
    <property type="protein sequence ID" value="RWR74968.1"/>
    <property type="molecule type" value="Genomic_DNA"/>
</dbReference>
<feature type="short sequence motif" description="GXGXXG" evidence="6">
    <location>
        <begin position="22"/>
        <end position="27"/>
    </location>
</feature>
<dbReference type="InterPro" id="IPR002641">
    <property type="entry name" value="PNPLA_dom"/>
</dbReference>
<keyword evidence="5 6" id="KW-0443">Lipid metabolism</keyword>
<name>A0A3S3M852_9MAGN</name>
<comment type="function">
    <text evidence="7">Lipolytic acyl hydrolase (LAH).</text>
</comment>
<gene>
    <name evidence="9" type="ORF">CKAN_00332700</name>
</gene>
<dbReference type="STRING" id="337451.A0A3S3M852"/>
<reference evidence="9 10" key="1">
    <citation type="journal article" date="2019" name="Nat. Plants">
        <title>Stout camphor tree genome fills gaps in understanding of flowering plant genome evolution.</title>
        <authorList>
            <person name="Chaw S.M."/>
            <person name="Liu Y.C."/>
            <person name="Wu Y.W."/>
            <person name="Wang H.Y."/>
            <person name="Lin C.I."/>
            <person name="Wu C.S."/>
            <person name="Ke H.M."/>
            <person name="Chang L.Y."/>
            <person name="Hsu C.Y."/>
            <person name="Yang H.T."/>
            <person name="Sudianto E."/>
            <person name="Hsu M.H."/>
            <person name="Wu K.P."/>
            <person name="Wang L.N."/>
            <person name="Leebens-Mack J.H."/>
            <person name="Tsai I.J."/>
        </authorList>
    </citation>
    <scope>NUCLEOTIDE SEQUENCE [LARGE SCALE GENOMIC DNA]</scope>
    <source>
        <strain evidence="10">cv. Chaw 1501</strain>
        <tissue evidence="9">Young leaves</tissue>
    </source>
</reference>
<evidence type="ECO:0000256" key="1">
    <source>
        <dbReference type="ARBA" id="ARBA00010240"/>
    </source>
</evidence>
<comment type="caution">
    <text evidence="9">The sequence shown here is derived from an EMBL/GenBank/DDBJ whole genome shotgun (WGS) entry which is preliminary data.</text>
</comment>
<organism evidence="9 10">
    <name type="scientific">Cinnamomum micranthum f. kanehirae</name>
    <dbReference type="NCBI Taxonomy" id="337451"/>
    <lineage>
        <taxon>Eukaryota</taxon>
        <taxon>Viridiplantae</taxon>
        <taxon>Streptophyta</taxon>
        <taxon>Embryophyta</taxon>
        <taxon>Tracheophyta</taxon>
        <taxon>Spermatophyta</taxon>
        <taxon>Magnoliopsida</taxon>
        <taxon>Magnoliidae</taxon>
        <taxon>Laurales</taxon>
        <taxon>Lauraceae</taxon>
        <taxon>Cinnamomum</taxon>
    </lineage>
</organism>
<dbReference type="Gene3D" id="3.40.1090.10">
    <property type="entry name" value="Cytosolic phospholipase A2 catalytic domain"/>
    <property type="match status" value="1"/>
</dbReference>
<dbReference type="GO" id="GO:0016042">
    <property type="term" value="P:lipid catabolic process"/>
    <property type="evidence" value="ECO:0007669"/>
    <property type="project" value="UniProtKB-UniRule"/>
</dbReference>
<evidence type="ECO:0000256" key="3">
    <source>
        <dbReference type="ARBA" id="ARBA00022821"/>
    </source>
</evidence>
<evidence type="ECO:0000256" key="7">
    <source>
        <dbReference type="RuleBase" id="RU361262"/>
    </source>
</evidence>
<feature type="active site" description="Nucleophile" evidence="6">
    <location>
        <position position="62"/>
    </location>
</feature>
<keyword evidence="3" id="KW-0611">Plant defense</keyword>